<dbReference type="Pfam" id="PF12860">
    <property type="entry name" value="PAS_7"/>
    <property type="match status" value="1"/>
</dbReference>
<dbReference type="PROSITE" id="PS50110">
    <property type="entry name" value="RESPONSE_REGULATORY"/>
    <property type="match status" value="1"/>
</dbReference>
<accession>A0ABS6SYS7</accession>
<keyword evidence="4" id="KW-0175">Coiled coil</keyword>
<dbReference type="InterPro" id="IPR001789">
    <property type="entry name" value="Sig_transdc_resp-reg_receiver"/>
</dbReference>
<reference evidence="8 9" key="1">
    <citation type="submission" date="2021-05" db="EMBL/GenBank/DDBJ databases">
        <title>Culturable bacteria isolated from Daya Bay.</title>
        <authorList>
            <person name="Zheng W."/>
            <person name="Yu S."/>
            <person name="Huang Y."/>
        </authorList>
    </citation>
    <scope>NUCLEOTIDE SEQUENCE [LARGE SCALE GENOMIC DNA]</scope>
    <source>
        <strain evidence="8 9">DP4N28-5</strain>
    </source>
</reference>
<dbReference type="InterPro" id="IPR005467">
    <property type="entry name" value="His_kinase_dom"/>
</dbReference>
<evidence type="ECO:0000256" key="4">
    <source>
        <dbReference type="SAM" id="Coils"/>
    </source>
</evidence>
<evidence type="ECO:0000256" key="1">
    <source>
        <dbReference type="ARBA" id="ARBA00000085"/>
    </source>
</evidence>
<feature type="modified residue" description="4-aspartylphosphate" evidence="3">
    <location>
        <position position="646"/>
    </location>
</feature>
<keyword evidence="3" id="KW-0597">Phosphoprotein</keyword>
<dbReference type="InterPro" id="IPR003661">
    <property type="entry name" value="HisK_dim/P_dom"/>
</dbReference>
<proteinExistence type="predicted"/>
<evidence type="ECO:0000256" key="2">
    <source>
        <dbReference type="ARBA" id="ARBA00012438"/>
    </source>
</evidence>
<comment type="caution">
    <text evidence="8">The sequence shown here is derived from an EMBL/GenBank/DDBJ whole genome shotgun (WGS) entry which is preliminary data.</text>
</comment>
<feature type="region of interest" description="Disordered" evidence="5">
    <location>
        <begin position="1"/>
        <end position="24"/>
    </location>
</feature>
<feature type="coiled-coil region" evidence="4">
    <location>
        <begin position="225"/>
        <end position="259"/>
    </location>
</feature>
<organism evidence="8 9">
    <name type="scientific">Maritimibacter dapengensis</name>
    <dbReference type="NCBI Taxonomy" id="2836868"/>
    <lineage>
        <taxon>Bacteria</taxon>
        <taxon>Pseudomonadati</taxon>
        <taxon>Pseudomonadota</taxon>
        <taxon>Alphaproteobacteria</taxon>
        <taxon>Rhodobacterales</taxon>
        <taxon>Roseobacteraceae</taxon>
        <taxon>Maritimibacter</taxon>
    </lineage>
</organism>
<keyword evidence="9" id="KW-1185">Reference proteome</keyword>
<feature type="domain" description="Histidine kinase" evidence="6">
    <location>
        <begin position="383"/>
        <end position="589"/>
    </location>
</feature>
<dbReference type="InterPro" id="IPR013656">
    <property type="entry name" value="PAS_4"/>
</dbReference>
<dbReference type="Pfam" id="PF02518">
    <property type="entry name" value="HATPase_c"/>
    <property type="match status" value="1"/>
</dbReference>
<sequence length="709" mass="76162">MSPPSRALPGALAGHDPPQQAHPSATIVRGQTLPEFFRNLTKCYRCCACEKRGLSIPAHGRKTVAREDHVSDTDDITTTPDIAALTQAGLNLIQQALSIYDSELRFVVGNRTFQTMFNLPKRLVTRGADFEDTIRYLVETGEYGPVDDPEVFVRDRVEAARAFEPHYMERSRSNGRMISVEGSPLPQGGWVTVYTDITAIKRQEALLRARSAELSDQVIAHSEDLSHANRELAATNAALEEAKRQLTEMEARARVTAEMMPAHIARIDRNLTYTYSNRQLGSVLPGRPRNIVGLNTRDVLGDAVFATIEGNLKLALDGAASVLEFADEASGRRVRVAFTPDVGEDGAVTGVYFLSMDVTEEAQARAALMQTRKRELAAQLTSGMAHDFSNLLTIILGMQAKLMQMDLPPEARNLIDATTGAARRGGALLDRIATLSGARIVRAEPVEVARLLAETETLAGPSLPDGVTLSIICDAPATPVLLDTGAVQDALLNLILNARDALDGSGEIRVTARPVAETWLEFEVRDTGPGFSPDALEHGLDAFYTTKGGEGSGLGLAMVYDQAKAAGGQVRLANTDRGAQVTMRLPLKPATGPAPRLVLLVEDQSEIRADVRDMLIALGHQVIEAESGEEALDLAGIDGIGLVLSDINLGGEWTGDRLIAALRDRGLAAPMVLMSSLPPGDPRRGVAPTLSKPFTQAQLAAFLASEVAP</sequence>
<dbReference type="PANTHER" id="PTHR43065">
    <property type="entry name" value="SENSOR HISTIDINE KINASE"/>
    <property type="match status" value="1"/>
</dbReference>
<protein>
    <recommendedName>
        <fullName evidence="2">histidine kinase</fullName>
        <ecNumber evidence="2">2.7.13.3</ecNumber>
    </recommendedName>
</protein>
<evidence type="ECO:0000256" key="3">
    <source>
        <dbReference type="PROSITE-ProRule" id="PRU00169"/>
    </source>
</evidence>
<feature type="domain" description="Response regulatory" evidence="7">
    <location>
        <begin position="597"/>
        <end position="707"/>
    </location>
</feature>
<dbReference type="PANTHER" id="PTHR43065:SF42">
    <property type="entry name" value="TWO-COMPONENT SENSOR PPRA"/>
    <property type="match status" value="1"/>
</dbReference>
<dbReference type="Proteomes" id="UP000756530">
    <property type="component" value="Unassembled WGS sequence"/>
</dbReference>
<evidence type="ECO:0000256" key="5">
    <source>
        <dbReference type="SAM" id="MobiDB-lite"/>
    </source>
</evidence>
<name>A0ABS6SYS7_9RHOB</name>
<dbReference type="PROSITE" id="PS50109">
    <property type="entry name" value="HIS_KIN"/>
    <property type="match status" value="1"/>
</dbReference>
<dbReference type="SMART" id="SM00387">
    <property type="entry name" value="HATPase_c"/>
    <property type="match status" value="1"/>
</dbReference>
<dbReference type="Pfam" id="PF08448">
    <property type="entry name" value="PAS_4"/>
    <property type="match status" value="1"/>
</dbReference>
<evidence type="ECO:0000313" key="8">
    <source>
        <dbReference type="EMBL" id="MBV7377312.1"/>
    </source>
</evidence>
<gene>
    <name evidence="8" type="ORF">KJP28_00130</name>
</gene>
<dbReference type="InterPro" id="IPR003594">
    <property type="entry name" value="HATPase_dom"/>
</dbReference>
<dbReference type="Pfam" id="PF00072">
    <property type="entry name" value="Response_reg"/>
    <property type="match status" value="1"/>
</dbReference>
<dbReference type="EC" id="2.7.13.3" evidence="2"/>
<evidence type="ECO:0000259" key="7">
    <source>
        <dbReference type="PROSITE" id="PS50110"/>
    </source>
</evidence>
<dbReference type="CDD" id="cd00082">
    <property type="entry name" value="HisKA"/>
    <property type="match status" value="1"/>
</dbReference>
<dbReference type="EMBL" id="JAHUZE010000001">
    <property type="protein sequence ID" value="MBV7377312.1"/>
    <property type="molecule type" value="Genomic_DNA"/>
</dbReference>
<comment type="catalytic activity">
    <reaction evidence="1">
        <text>ATP + protein L-histidine = ADP + protein N-phospho-L-histidine.</text>
        <dbReference type="EC" id="2.7.13.3"/>
    </reaction>
</comment>
<dbReference type="CDD" id="cd00156">
    <property type="entry name" value="REC"/>
    <property type="match status" value="1"/>
</dbReference>
<evidence type="ECO:0000313" key="9">
    <source>
        <dbReference type="Proteomes" id="UP000756530"/>
    </source>
</evidence>
<dbReference type="SMART" id="SM00448">
    <property type="entry name" value="REC"/>
    <property type="match status" value="1"/>
</dbReference>
<evidence type="ECO:0000259" key="6">
    <source>
        <dbReference type="PROSITE" id="PS50109"/>
    </source>
</evidence>